<evidence type="ECO:0000256" key="10">
    <source>
        <dbReference type="SAM" id="Phobius"/>
    </source>
</evidence>
<dbReference type="PANTHER" id="PTHR24233:SF11">
    <property type="entry name" value="P2Y PURINOCEPTOR 14-LIKE"/>
    <property type="match status" value="1"/>
</dbReference>
<comment type="caution">
    <text evidence="12">The sequence shown here is derived from an EMBL/GenBank/DDBJ whole genome shotgun (WGS) entry which is preliminary data.</text>
</comment>
<protein>
    <submittedName>
        <fullName evidence="12">P2Y purinoceptor 14-like</fullName>
    </submittedName>
</protein>
<dbReference type="Pfam" id="PF00001">
    <property type="entry name" value="7tm_1"/>
    <property type="match status" value="1"/>
</dbReference>
<keyword evidence="7" id="KW-0675">Receptor</keyword>
<evidence type="ECO:0000256" key="6">
    <source>
        <dbReference type="ARBA" id="ARBA00023136"/>
    </source>
</evidence>
<dbReference type="InterPro" id="IPR000276">
    <property type="entry name" value="GPCR_Rhodpsn"/>
</dbReference>
<feature type="transmembrane region" description="Helical" evidence="10">
    <location>
        <begin position="327"/>
        <end position="346"/>
    </location>
</feature>
<evidence type="ECO:0000313" key="12">
    <source>
        <dbReference type="EMBL" id="KAG7480001.1"/>
    </source>
</evidence>
<evidence type="ECO:0000256" key="1">
    <source>
        <dbReference type="ARBA" id="ARBA00004651"/>
    </source>
</evidence>
<evidence type="ECO:0000313" key="13">
    <source>
        <dbReference type="Proteomes" id="UP000693946"/>
    </source>
</evidence>
<evidence type="ECO:0000256" key="7">
    <source>
        <dbReference type="ARBA" id="ARBA00023170"/>
    </source>
</evidence>
<dbReference type="PROSITE" id="PS00237">
    <property type="entry name" value="G_PROTEIN_RECEP_F1_1"/>
    <property type="match status" value="1"/>
</dbReference>
<dbReference type="GO" id="GO:0005886">
    <property type="term" value="C:plasma membrane"/>
    <property type="evidence" value="ECO:0007669"/>
    <property type="project" value="UniProtKB-SubCell"/>
</dbReference>
<dbReference type="SUPFAM" id="SSF81321">
    <property type="entry name" value="Family A G protein-coupled receptor-like"/>
    <property type="match status" value="1"/>
</dbReference>
<sequence>MHSRLTCELKMVKGEHCQPSVVCIFTTEMRWQTTHYWTGVWTEDLAGKKILRFKMNISNSTHCDKVNTVAHILSIVFYSLLFLVGLLLNGIILNFYFCRARQQKTSSVTVYLKNLAAADFLISLCLPLRILNHASNSNWVYCNFGSPVFYLNMYASILFMGYIAANRYLKIVNPRGTLVFRTVRAAHVTSTVTWVILITMMSAYTLLSLLTQEVPSVPFGMSCDVLQSKQLKLFYKIIHIICATIFLLILLSLVFFYYSTCRMLSLAQQRQPASSSSKKLTKSRRNMLVLVSVFCVCFIPYHLVRLPYAFLSKQFMCSQLFFYLKELTIMVSVLNICLDPLIYFMFCKAFRTQLRASKSSFRTTQDMTQCVPVVLDVTSAEAHRQDRHTRQMGPKEKSPLLTGERIAAAVEVGVELPLRPVAHLQSTESVASFTGSRTPCPPEPLLLLPGTPLLCSDTRCMDTFVFQSSKNFSERKAAEKAPGESVFEPMRPERPETAQEDRRLGQGDADVGAWVSGVCGDVDVSCPSTPRFLLPVTTSHHA</sequence>
<keyword evidence="2" id="KW-1003">Cell membrane</keyword>
<evidence type="ECO:0000256" key="9">
    <source>
        <dbReference type="SAM" id="MobiDB-lite"/>
    </source>
</evidence>
<evidence type="ECO:0000256" key="2">
    <source>
        <dbReference type="ARBA" id="ARBA00022475"/>
    </source>
</evidence>
<feature type="transmembrane region" description="Helical" evidence="10">
    <location>
        <begin position="110"/>
        <end position="132"/>
    </location>
</feature>
<keyword evidence="8" id="KW-0807">Transducer</keyword>
<dbReference type="InterPro" id="IPR017452">
    <property type="entry name" value="GPCR_Rhodpsn_7TM"/>
</dbReference>
<feature type="transmembrane region" description="Helical" evidence="10">
    <location>
        <begin position="75"/>
        <end position="98"/>
    </location>
</feature>
<evidence type="ECO:0000256" key="4">
    <source>
        <dbReference type="ARBA" id="ARBA00022989"/>
    </source>
</evidence>
<dbReference type="GO" id="GO:0045028">
    <property type="term" value="F:G protein-coupled purinergic nucleotide receptor activity"/>
    <property type="evidence" value="ECO:0007669"/>
    <property type="project" value="TreeGrafter"/>
</dbReference>
<reference evidence="12 13" key="1">
    <citation type="journal article" date="2021" name="Sci. Rep.">
        <title>Chromosome anchoring in Senegalese sole (Solea senegalensis) reveals sex-associated markers and genome rearrangements in flatfish.</title>
        <authorList>
            <person name="Guerrero-Cozar I."/>
            <person name="Gomez-Garrido J."/>
            <person name="Berbel C."/>
            <person name="Martinez-Blanch J.F."/>
            <person name="Alioto T."/>
            <person name="Claros M.G."/>
            <person name="Gagnaire P.A."/>
            <person name="Manchado M."/>
        </authorList>
    </citation>
    <scope>NUCLEOTIDE SEQUENCE [LARGE SCALE GENOMIC DNA]</scope>
    <source>
        <strain evidence="12">Sse05_10M</strain>
    </source>
</reference>
<feature type="region of interest" description="Disordered" evidence="9">
    <location>
        <begin position="472"/>
        <end position="507"/>
    </location>
</feature>
<feature type="compositionally biased region" description="Basic and acidic residues" evidence="9">
    <location>
        <begin position="472"/>
        <end position="482"/>
    </location>
</feature>
<feature type="transmembrane region" description="Helical" evidence="10">
    <location>
        <begin position="287"/>
        <end position="307"/>
    </location>
</feature>
<dbReference type="EMBL" id="JAGKHQ010000020">
    <property type="protein sequence ID" value="KAG7480001.1"/>
    <property type="molecule type" value="Genomic_DNA"/>
</dbReference>
<evidence type="ECO:0000259" key="11">
    <source>
        <dbReference type="PROSITE" id="PS50262"/>
    </source>
</evidence>
<dbReference type="CDD" id="cd14982">
    <property type="entry name" value="7tmA_purinoceptor-like"/>
    <property type="match status" value="1"/>
</dbReference>
<keyword evidence="6 10" id="KW-0472">Membrane</keyword>
<feature type="transmembrane region" description="Helical" evidence="10">
    <location>
        <begin position="237"/>
        <end position="258"/>
    </location>
</feature>
<proteinExistence type="predicted"/>
<feature type="transmembrane region" description="Helical" evidence="10">
    <location>
        <begin position="144"/>
        <end position="165"/>
    </location>
</feature>
<evidence type="ECO:0000256" key="3">
    <source>
        <dbReference type="ARBA" id="ARBA00022692"/>
    </source>
</evidence>
<comment type="subcellular location">
    <subcellularLocation>
        <location evidence="1">Cell membrane</location>
        <topology evidence="1">Multi-pass membrane protein</topology>
    </subcellularLocation>
</comment>
<keyword evidence="4 10" id="KW-1133">Transmembrane helix</keyword>
<organism evidence="12 13">
    <name type="scientific">Solea senegalensis</name>
    <name type="common">Senegalese sole</name>
    <dbReference type="NCBI Taxonomy" id="28829"/>
    <lineage>
        <taxon>Eukaryota</taxon>
        <taxon>Metazoa</taxon>
        <taxon>Chordata</taxon>
        <taxon>Craniata</taxon>
        <taxon>Vertebrata</taxon>
        <taxon>Euteleostomi</taxon>
        <taxon>Actinopterygii</taxon>
        <taxon>Neopterygii</taxon>
        <taxon>Teleostei</taxon>
        <taxon>Neoteleostei</taxon>
        <taxon>Acanthomorphata</taxon>
        <taxon>Carangaria</taxon>
        <taxon>Pleuronectiformes</taxon>
        <taxon>Pleuronectoidei</taxon>
        <taxon>Soleidae</taxon>
        <taxon>Solea</taxon>
    </lineage>
</organism>
<evidence type="ECO:0000256" key="5">
    <source>
        <dbReference type="ARBA" id="ARBA00023040"/>
    </source>
</evidence>
<feature type="compositionally biased region" description="Basic and acidic residues" evidence="9">
    <location>
        <begin position="490"/>
        <end position="505"/>
    </location>
</feature>
<accession>A0AAV6PYM7</accession>
<feature type="domain" description="G-protein coupled receptors family 1 profile" evidence="11">
    <location>
        <begin position="88"/>
        <end position="343"/>
    </location>
</feature>
<dbReference type="PROSITE" id="PS50262">
    <property type="entry name" value="G_PROTEIN_RECEP_F1_2"/>
    <property type="match status" value="1"/>
</dbReference>
<dbReference type="AlphaFoldDB" id="A0AAV6PYM7"/>
<gene>
    <name evidence="12" type="ORF">JOB18_040680</name>
</gene>
<keyword evidence="3 10" id="KW-0812">Transmembrane</keyword>
<keyword evidence="5" id="KW-0297">G-protein coupled receptor</keyword>
<name>A0AAV6PYM7_SOLSE</name>
<evidence type="ECO:0000256" key="8">
    <source>
        <dbReference type="ARBA" id="ARBA00023224"/>
    </source>
</evidence>
<feature type="transmembrane region" description="Helical" evidence="10">
    <location>
        <begin position="185"/>
        <end position="207"/>
    </location>
</feature>
<keyword evidence="13" id="KW-1185">Reference proteome</keyword>
<dbReference type="Proteomes" id="UP000693946">
    <property type="component" value="Linkage Group LG8"/>
</dbReference>
<dbReference type="PANTHER" id="PTHR24233">
    <property type="entry name" value="P2Y PURINOCEPTOR-RELATED G-PROTEIN COUPLED RECEPTOR"/>
    <property type="match status" value="1"/>
</dbReference>